<dbReference type="EMBL" id="MH548861">
    <property type="protein sequence ID" value="AXX39453.1"/>
    <property type="molecule type" value="Genomic_DNA"/>
</dbReference>
<dbReference type="CDD" id="cd00187">
    <property type="entry name" value="TOP4c"/>
    <property type="match status" value="1"/>
</dbReference>
<dbReference type="PROSITE" id="PS52040">
    <property type="entry name" value="TOPO_IIA"/>
    <property type="match status" value="1"/>
</dbReference>
<proteinExistence type="predicted"/>
<dbReference type="SMART" id="SM00434">
    <property type="entry name" value="TOP4c"/>
    <property type="match status" value="1"/>
</dbReference>
<dbReference type="EMBL" id="MH548890">
    <property type="protein sequence ID" value="AXX39482.1"/>
    <property type="molecule type" value="Genomic_DNA"/>
</dbReference>
<evidence type="ECO:0000313" key="18">
    <source>
        <dbReference type="EMBL" id="AXX39481.1"/>
    </source>
</evidence>
<evidence type="ECO:0000313" key="17">
    <source>
        <dbReference type="EMBL" id="AXX39480.1"/>
    </source>
</evidence>
<keyword evidence="4 6" id="KW-0238">DNA-binding</keyword>
<dbReference type="AlphaFoldDB" id="A0A385GJE0"/>
<dbReference type="Gene3D" id="3.90.199.10">
    <property type="entry name" value="Topoisomerase II, domain 5"/>
    <property type="match status" value="1"/>
</dbReference>
<evidence type="ECO:0000256" key="1">
    <source>
        <dbReference type="ARBA" id="ARBA00000185"/>
    </source>
</evidence>
<dbReference type="EMBL" id="MH548835">
    <property type="protein sequence ID" value="AXX39427.1"/>
    <property type="molecule type" value="Genomic_DNA"/>
</dbReference>
<keyword evidence="5 6" id="KW-0413">Isomerase</keyword>
<dbReference type="InterPro" id="IPR006691">
    <property type="entry name" value="GyrA/parC_rep"/>
</dbReference>
<dbReference type="EMBL" id="MH548834">
    <property type="protein sequence ID" value="AXX39426.1"/>
    <property type="molecule type" value="Genomic_DNA"/>
</dbReference>
<dbReference type="InterPro" id="IPR050220">
    <property type="entry name" value="Type_II_DNA_Topoisomerases"/>
</dbReference>
<feature type="domain" description="Topo IIA-type catalytic" evidence="8">
    <location>
        <begin position="36"/>
        <end position="505"/>
    </location>
</feature>
<dbReference type="Gene3D" id="3.30.1360.40">
    <property type="match status" value="1"/>
</dbReference>
<dbReference type="GO" id="GO:0009330">
    <property type="term" value="C:DNA topoisomerase type II (double strand cut, ATP-hydrolyzing) complex"/>
    <property type="evidence" value="ECO:0007669"/>
    <property type="project" value="TreeGrafter"/>
</dbReference>
<evidence type="ECO:0000313" key="9">
    <source>
        <dbReference type="EMBL" id="AXX39426.1"/>
    </source>
</evidence>
<dbReference type="Gene3D" id="2.120.10.90">
    <property type="entry name" value="DNA gyrase/topoisomerase IV, subunit A, C-terminal"/>
    <property type="match status" value="1"/>
</dbReference>
<dbReference type="EMBL" id="MH548889">
    <property type="protein sequence ID" value="AXX39481.1"/>
    <property type="molecule type" value="Genomic_DNA"/>
</dbReference>
<evidence type="ECO:0000259" key="8">
    <source>
        <dbReference type="PROSITE" id="PS52040"/>
    </source>
</evidence>
<dbReference type="EMBL" id="MH548852">
    <property type="protein sequence ID" value="AXX39444.1"/>
    <property type="molecule type" value="Genomic_DNA"/>
</dbReference>
<protein>
    <recommendedName>
        <fullName evidence="2">DNA topoisomerase (ATP-hydrolyzing)</fullName>
        <ecNumber evidence="2">5.6.2.2</ecNumber>
    </recommendedName>
</protein>
<dbReference type="InterPro" id="IPR035516">
    <property type="entry name" value="Gyrase/topoIV_suA_C"/>
</dbReference>
<dbReference type="EMBL" id="MH548877">
    <property type="protein sequence ID" value="AXX39469.1"/>
    <property type="molecule type" value="Genomic_DNA"/>
</dbReference>
<reference evidence="18" key="1">
    <citation type="submission" date="2018-06" db="EMBL/GenBank/DDBJ databases">
        <title>Multidrug resistance has emerged in non-pathogenic Mycoplasma species isolated from South African poultry.</title>
        <authorList>
            <person name="Beylefeld A."/>
        </authorList>
    </citation>
    <scope>NUCLEOTIDE SEQUENCE</scope>
    <source>
        <strain evidence="16">B1064-14-H3</strain>
        <strain evidence="9">B1064-14-H4</strain>
        <strain evidence="10">B1064-14-H5</strain>
        <strain evidence="17">B1393-14-10</strain>
        <strain evidence="11">B1394-14-15</strain>
        <strain evidence="18">B1394-14-2</strain>
        <strain evidence="12">B2214-07</strain>
        <strain evidence="13">B458-15-1</strain>
        <strain evidence="14">B458-15-11</strain>
        <strain evidence="15">B458-15-5M</strain>
        <strain evidence="19">B458-15-6</strain>
    </source>
</reference>
<dbReference type="GO" id="GO:0003677">
    <property type="term" value="F:DNA binding"/>
    <property type="evidence" value="ECO:0007669"/>
    <property type="project" value="UniProtKB-UniRule"/>
</dbReference>
<dbReference type="GO" id="GO:0006265">
    <property type="term" value="P:DNA topological change"/>
    <property type="evidence" value="ECO:0007669"/>
    <property type="project" value="UniProtKB-UniRule"/>
</dbReference>
<evidence type="ECO:0000256" key="2">
    <source>
        <dbReference type="ARBA" id="ARBA00012895"/>
    </source>
</evidence>
<evidence type="ECO:0000313" key="16">
    <source>
        <dbReference type="EMBL" id="AXX39479.1"/>
    </source>
</evidence>
<dbReference type="EMBL" id="MH548876">
    <property type="protein sequence ID" value="AXX39468.1"/>
    <property type="molecule type" value="Genomic_DNA"/>
</dbReference>
<dbReference type="SUPFAM" id="SSF56719">
    <property type="entry name" value="Type II DNA topoisomerase"/>
    <property type="match status" value="1"/>
</dbReference>
<evidence type="ECO:0000313" key="12">
    <source>
        <dbReference type="EMBL" id="AXX39453.1"/>
    </source>
</evidence>
<keyword evidence="3 6" id="KW-0799">Topoisomerase</keyword>
<accession>A0A385GJE0</accession>
<dbReference type="NCBIfam" id="NF004044">
    <property type="entry name" value="PRK05561.1"/>
    <property type="match status" value="1"/>
</dbReference>
<evidence type="ECO:0000313" key="19">
    <source>
        <dbReference type="EMBL" id="AXX39482.1"/>
    </source>
</evidence>
<dbReference type="GO" id="GO:0005524">
    <property type="term" value="F:ATP binding"/>
    <property type="evidence" value="ECO:0007669"/>
    <property type="project" value="InterPro"/>
</dbReference>
<dbReference type="GO" id="GO:0034335">
    <property type="term" value="F:DNA negative supercoiling activity"/>
    <property type="evidence" value="ECO:0007669"/>
    <property type="project" value="UniProtKB-ARBA"/>
</dbReference>
<feature type="active site" description="O-(5'-phospho-DNA)-tyrosine intermediate" evidence="6">
    <location>
        <position position="124"/>
    </location>
</feature>
<evidence type="ECO:0000256" key="5">
    <source>
        <dbReference type="ARBA" id="ARBA00023235"/>
    </source>
</evidence>
<dbReference type="Pfam" id="PF03989">
    <property type="entry name" value="DNA_gyraseA_C"/>
    <property type="match status" value="3"/>
</dbReference>
<gene>
    <name evidence="18" type="primary">parC</name>
</gene>
<dbReference type="Gene3D" id="1.10.268.10">
    <property type="entry name" value="Topoisomerase, domain 3"/>
    <property type="match status" value="1"/>
</dbReference>
<dbReference type="Pfam" id="PF00521">
    <property type="entry name" value="DNA_topoisoIV"/>
    <property type="match status" value="1"/>
</dbReference>
<dbReference type="InterPro" id="IPR013758">
    <property type="entry name" value="Topo_IIA_A/C_ab"/>
</dbReference>
<evidence type="ECO:0000313" key="15">
    <source>
        <dbReference type="EMBL" id="AXX39469.1"/>
    </source>
</evidence>
<evidence type="ECO:0000313" key="13">
    <source>
        <dbReference type="EMBL" id="AXX39467.1"/>
    </source>
</evidence>
<dbReference type="InterPro" id="IPR002205">
    <property type="entry name" value="Topo_IIA_dom_A"/>
</dbReference>
<evidence type="ECO:0000313" key="11">
    <source>
        <dbReference type="EMBL" id="AXX39444.1"/>
    </source>
</evidence>
<evidence type="ECO:0000256" key="4">
    <source>
        <dbReference type="ARBA" id="ARBA00023125"/>
    </source>
</evidence>
<evidence type="ECO:0000313" key="10">
    <source>
        <dbReference type="EMBL" id="AXX39427.1"/>
    </source>
</evidence>
<name>A0A385GJE0_MYCSY</name>
<comment type="catalytic activity">
    <reaction evidence="1 6">
        <text>ATP-dependent breakage, passage and rejoining of double-stranded DNA.</text>
        <dbReference type="EC" id="5.6.2.2"/>
    </reaction>
</comment>
<evidence type="ECO:0000256" key="7">
    <source>
        <dbReference type="SAM" id="MobiDB-lite"/>
    </source>
</evidence>
<dbReference type="EMBL" id="MH548887">
    <property type="protein sequence ID" value="AXX39479.1"/>
    <property type="molecule type" value="Genomic_DNA"/>
</dbReference>
<dbReference type="EMBL" id="MH548875">
    <property type="protein sequence ID" value="AXX39467.1"/>
    <property type="molecule type" value="Genomic_DNA"/>
</dbReference>
<dbReference type="EC" id="5.6.2.2" evidence="2"/>
<evidence type="ECO:0000256" key="6">
    <source>
        <dbReference type="PROSITE-ProRule" id="PRU01384"/>
    </source>
</evidence>
<sequence>MSKKEIIEKIITKSVDKIMEERFETYSKYVISNRAIPDVRDGLKPVHRRILYSMYTLGLDFDKKFKKSARIVGDVIGKYHPHGDTSVYDAMINLAQWWKMNIPLLSMHGNIGSIDDDKQAAMRYTEVKLAKIANYIIGDIKKKTVKFIPNFDDSETEPIVLPSMFPNLLVNGSRGIAIGMATEMPPHNLGEIIDACVYKIKHPKASYSELSNFVLGPDFPTGGVIKGTKGIAEALENGRNEKNKIKLFCKYEIYTKGKNKFIEITEIPYGVVKVKLVYEIDLIIQNKLIDGIIEIKDRSDRDGINILITLDINSNEESILNYLFSKTQMQIIYSYNNIVIDNNSPKLMNLENLISSYIAHIKNVKTLSLNYDLNKAKVRLEIINGFIKVSEITSQVIELIRKTQGSKMGVVNNLIQAFNFTKLQAESIAELRLYKLSQTDKEIYLKEKVEVEETINIIENLLNNEKEFNNFLINEIKAIKKEFSVPRKTQIEEKDFEVSYNKLDLVKEEIINVSISKNGFIKRFSDKVLENNEWKNYALKEKDNLVFFSKVNTINFLLCFTNLGNYVIVPIYQIQEVKWKDLGNNINLFASDIRPDEEIVSVIEVSDFEENLSVMLGTKQGYFKRVMLKDFLVSRFTKKYTAMPLNEDDYLIKAKLTNLDSYLVAITENSIISKFSESEIMFYSTKARGSKAIYFSVGDKLSNFTIASYGDEIFALSSDLNYFYFNEADIVLTPKNIKGRNIFDKKYKLQNKNYLLFEDALATDFLYFKNTLNELNQVKLNHLDKKKSAVLKYKFDNFESVSLIKSLKKETINNSSKPKENPAQEEKQELEKEVVVGRKKPVEIQGSLKDLLTDYEEFTK</sequence>
<evidence type="ECO:0000256" key="3">
    <source>
        <dbReference type="ARBA" id="ARBA00023029"/>
    </source>
</evidence>
<evidence type="ECO:0000313" key="14">
    <source>
        <dbReference type="EMBL" id="AXX39468.1"/>
    </source>
</evidence>
<organism evidence="18">
    <name type="scientific">Mycoplasmopsis synoviae</name>
    <name type="common">Mycoplasma synoviae</name>
    <dbReference type="NCBI Taxonomy" id="2109"/>
    <lineage>
        <taxon>Bacteria</taxon>
        <taxon>Bacillati</taxon>
        <taxon>Mycoplasmatota</taxon>
        <taxon>Mycoplasmoidales</taxon>
        <taxon>Metamycoplasmataceae</taxon>
        <taxon>Mycoplasmopsis</taxon>
    </lineage>
</organism>
<dbReference type="PANTHER" id="PTHR43493">
    <property type="entry name" value="DNA GYRASE/TOPOISOMERASE SUBUNIT A"/>
    <property type="match status" value="1"/>
</dbReference>
<dbReference type="PANTHER" id="PTHR43493:SF9">
    <property type="entry name" value="DNA TOPOISOMERASE 4 SUBUNIT A"/>
    <property type="match status" value="1"/>
</dbReference>
<dbReference type="SUPFAM" id="SSF101904">
    <property type="entry name" value="GyrA/ParC C-terminal domain-like"/>
    <property type="match status" value="1"/>
</dbReference>
<dbReference type="GO" id="GO:0005737">
    <property type="term" value="C:cytoplasm"/>
    <property type="evidence" value="ECO:0007669"/>
    <property type="project" value="TreeGrafter"/>
</dbReference>
<dbReference type="EMBL" id="MH548888">
    <property type="protein sequence ID" value="AXX39480.1"/>
    <property type="molecule type" value="Genomic_DNA"/>
</dbReference>
<dbReference type="InterPro" id="IPR013760">
    <property type="entry name" value="Topo_IIA-like_dom_sf"/>
</dbReference>
<dbReference type="InterPro" id="IPR013757">
    <property type="entry name" value="Topo_IIA_A_a_sf"/>
</dbReference>
<feature type="region of interest" description="Disordered" evidence="7">
    <location>
        <begin position="812"/>
        <end position="832"/>
    </location>
</feature>